<reference evidence="2" key="2">
    <citation type="journal article" date="2023" name="Plants (Basel)">
        <title>Annotation of the Turnera subulata (Passifloraceae) Draft Genome Reveals the S-Locus Evolved after the Divergence of Turneroideae from Passifloroideae in a Stepwise Manner.</title>
        <authorList>
            <person name="Henning P.M."/>
            <person name="Roalson E.H."/>
            <person name="Mir W."/>
            <person name="McCubbin A.G."/>
            <person name="Shore J.S."/>
        </authorList>
    </citation>
    <scope>NUCLEOTIDE SEQUENCE</scope>
    <source>
        <strain evidence="2">F60SS</strain>
    </source>
</reference>
<feature type="region of interest" description="Disordered" evidence="1">
    <location>
        <begin position="90"/>
        <end position="113"/>
    </location>
</feature>
<keyword evidence="3" id="KW-1185">Reference proteome</keyword>
<evidence type="ECO:0000256" key="1">
    <source>
        <dbReference type="SAM" id="MobiDB-lite"/>
    </source>
</evidence>
<dbReference type="AlphaFoldDB" id="A0A9Q0JA83"/>
<gene>
    <name evidence="2" type="ORF">Tsubulata_018255</name>
</gene>
<protein>
    <submittedName>
        <fullName evidence="2">Uncharacterized protein</fullName>
    </submittedName>
</protein>
<evidence type="ECO:0000313" key="2">
    <source>
        <dbReference type="EMBL" id="KAJ4833415.1"/>
    </source>
</evidence>
<organism evidence="2 3">
    <name type="scientific">Turnera subulata</name>
    <dbReference type="NCBI Taxonomy" id="218843"/>
    <lineage>
        <taxon>Eukaryota</taxon>
        <taxon>Viridiplantae</taxon>
        <taxon>Streptophyta</taxon>
        <taxon>Embryophyta</taxon>
        <taxon>Tracheophyta</taxon>
        <taxon>Spermatophyta</taxon>
        <taxon>Magnoliopsida</taxon>
        <taxon>eudicotyledons</taxon>
        <taxon>Gunneridae</taxon>
        <taxon>Pentapetalae</taxon>
        <taxon>rosids</taxon>
        <taxon>fabids</taxon>
        <taxon>Malpighiales</taxon>
        <taxon>Passifloraceae</taxon>
        <taxon>Turnera</taxon>
    </lineage>
</organism>
<proteinExistence type="predicted"/>
<feature type="compositionally biased region" description="Basic and acidic residues" evidence="1">
    <location>
        <begin position="97"/>
        <end position="113"/>
    </location>
</feature>
<sequence>MGNGVVVVFLVEVGKRREVGVVAIVGRRRKRRETTNPTAVALPLLSNPPPLSLLHQAVATPALLASIESSPAPRRRSSLPLLYNACHRLQTPPPAEPDSKPPKGDAELTADKSSELRACTLRPARHAPKPKRTRVQPVASDCHAPPLFSSPELLPAKPSLVDVFWMRGGVSGFLFGCFDVGTAWEVAVEDCVNSNRRIPAKFRQPREFSGELGNVLWVKPELWILHVHH</sequence>
<name>A0A9Q0JA83_9ROSI</name>
<evidence type="ECO:0000313" key="3">
    <source>
        <dbReference type="Proteomes" id="UP001141552"/>
    </source>
</evidence>
<dbReference type="Proteomes" id="UP001141552">
    <property type="component" value="Unassembled WGS sequence"/>
</dbReference>
<reference evidence="2" key="1">
    <citation type="submission" date="2022-02" db="EMBL/GenBank/DDBJ databases">
        <authorList>
            <person name="Henning P.M."/>
            <person name="McCubbin A.G."/>
            <person name="Shore J.S."/>
        </authorList>
    </citation>
    <scope>NUCLEOTIDE SEQUENCE</scope>
    <source>
        <strain evidence="2">F60SS</strain>
        <tissue evidence="2">Leaves</tissue>
    </source>
</reference>
<accession>A0A9Q0JA83</accession>
<dbReference type="EMBL" id="JAKUCV010004955">
    <property type="protein sequence ID" value="KAJ4833415.1"/>
    <property type="molecule type" value="Genomic_DNA"/>
</dbReference>
<comment type="caution">
    <text evidence="2">The sequence shown here is derived from an EMBL/GenBank/DDBJ whole genome shotgun (WGS) entry which is preliminary data.</text>
</comment>